<keyword evidence="5" id="KW-0946">Virion</keyword>
<evidence type="ECO:0000256" key="4">
    <source>
        <dbReference type="ARBA" id="ARBA00022472"/>
    </source>
</evidence>
<evidence type="ECO:0000256" key="1">
    <source>
        <dbReference type="ARBA" id="ARBA00004328"/>
    </source>
</evidence>
<comment type="subcellular location">
    <subcellularLocation>
        <location evidence="1">Virion</location>
    </subcellularLocation>
</comment>
<evidence type="ECO:0000313" key="10">
    <source>
        <dbReference type="EMBL" id="ATI21019.1"/>
    </source>
</evidence>
<keyword evidence="11" id="KW-1185">Reference proteome</keyword>
<keyword evidence="7" id="KW-0804">Transcription</keyword>
<organism evidence="10">
    <name type="scientific">Western grey kangaroopox virus</name>
    <dbReference type="NCBI Taxonomy" id="1566307"/>
    <lineage>
        <taxon>Viruses</taxon>
        <taxon>Varidnaviria</taxon>
        <taxon>Bamfordvirae</taxon>
        <taxon>Nucleocytoviricota</taxon>
        <taxon>Pokkesviricetes</taxon>
        <taxon>Chitovirales</taxon>
        <taxon>Poxviridae</taxon>
        <taxon>Chordopoxvirinae</taxon>
        <taxon>Macropopoxvirus</taxon>
        <taxon>Macropopoxvirus mfuliginosuspox</taxon>
        <taxon>Western kangaroopox virus</taxon>
    </lineage>
</organism>
<dbReference type="Pfam" id="PF03294">
    <property type="entry name" value="Pox_Rap94"/>
    <property type="match status" value="1"/>
</dbReference>
<evidence type="ECO:0000256" key="9">
    <source>
        <dbReference type="ARBA" id="ARBA00033422"/>
    </source>
</evidence>
<keyword evidence="4" id="KW-0806">Transcription termination</keyword>
<evidence type="ECO:0000256" key="6">
    <source>
        <dbReference type="ARBA" id="ARBA00023015"/>
    </source>
</evidence>
<dbReference type="GO" id="GO:0003700">
    <property type="term" value="F:DNA-binding transcription factor activity"/>
    <property type="evidence" value="ECO:0007669"/>
    <property type="project" value="InterPro"/>
</dbReference>
<proteinExistence type="inferred from homology"/>
<dbReference type="GO" id="GO:0006353">
    <property type="term" value="P:DNA-templated transcription termination"/>
    <property type="evidence" value="ECO:0007669"/>
    <property type="project" value="UniProtKB-KW"/>
</dbReference>
<evidence type="ECO:0000313" key="11">
    <source>
        <dbReference type="Proteomes" id="UP000318778"/>
    </source>
</evidence>
<dbReference type="EMBL" id="MF467280">
    <property type="protein sequence ID" value="ATI21019.1"/>
    <property type="molecule type" value="Genomic_DNA"/>
</dbReference>
<reference evidence="10" key="1">
    <citation type="journal article" date="2017" name="Virus Res.">
        <title>Complete genomic characterisation of two novel poxviruses (WKPV and EKPV) from western and eastern grey kangaroos.</title>
        <authorList>
            <person name="Bennett M."/>
            <person name="Tu S.L."/>
            <person name="Upton C."/>
            <person name="McArtor C."/>
            <person name="Gillett A."/>
            <person name="Laird T."/>
            <person name="O'Dea M."/>
        </authorList>
    </citation>
    <scope>NUCLEOTIDE SEQUENCE [LARGE SCALE GENOMIC DNA]</scope>
    <source>
        <strain evidence="10">Western Australia</strain>
    </source>
</reference>
<dbReference type="Proteomes" id="UP000318778">
    <property type="component" value="Segment"/>
</dbReference>
<protein>
    <recommendedName>
        <fullName evidence="3">RNA polymerase-associated transcription-specificity factor RAP94</fullName>
    </recommendedName>
    <alternativeName>
        <fullName evidence="8">Protein H4</fullName>
    </alternativeName>
    <alternativeName>
        <fullName evidence="9">RPO-associated protein of 94 kDa</fullName>
    </alternativeName>
</protein>
<keyword evidence="6" id="KW-0805">Transcription regulation</keyword>
<comment type="similarity">
    <text evidence="2">Belongs to the poxviridae protein RAP94 family.</text>
</comment>
<evidence type="ECO:0000256" key="7">
    <source>
        <dbReference type="ARBA" id="ARBA00023163"/>
    </source>
</evidence>
<dbReference type="GO" id="GO:0044423">
    <property type="term" value="C:virion component"/>
    <property type="evidence" value="ECO:0007669"/>
    <property type="project" value="UniProtKB-KW"/>
</dbReference>
<evidence type="ECO:0000256" key="3">
    <source>
        <dbReference type="ARBA" id="ARBA00019543"/>
    </source>
</evidence>
<evidence type="ECO:0000256" key="2">
    <source>
        <dbReference type="ARBA" id="ARBA00007680"/>
    </source>
</evidence>
<name>A0A2C9DSN6_9POXV</name>
<evidence type="ECO:0000256" key="8">
    <source>
        <dbReference type="ARBA" id="ARBA00032150"/>
    </source>
</evidence>
<dbReference type="InterPro" id="IPR004974">
    <property type="entry name" value="Pox_Rap94"/>
</dbReference>
<sequence length="791" mass="92675">MDTKESILLEIIPKIKEYLSSPDSGEPKSHIDFISRNKNLFVCNLYNVNIITEDDIRLLYLTIEQNMGIDDQALVAIFSYIGYKFEKNIQEENSSIGAGDKITDEMTYNMYDLFFNTLDVYIRQKHVNILVNNESSNDVAINYHTSTATSLDVGDEQLVNEIPINMKELLNYVSKNIDQMRFSKKYLDFAYLCRNIGIRISKKKFNVRYVYRYVVDDLRIPVVIKDYLDVRYVYLEETDKVYRNNFEDNGNLAEWGRLLIPRLTNRRLYSYFFLSSYSLCDLFLELVGEKPAAFRPAPAASPIPVVEPAFWRESAFVEYRPCEHQVRLTEVLRVDLSYYEKINRFISEFIAYEDGIAYCVICGINVPLFNRDAADVTKNTVLVVTHNKSIFMSEPYNYFAHSQRFIFNTIMSFDTIMKSQMWSVKYNINRMILNLLISINNNRQEYEKRFAAEIKKGIFFLRLAANLFDIHMSSMELFYSAKVLNIHYIVALVIVLNSSADFIMTYLSGKKKPVDTENLNYAISVIIFDFLEKTRICDKKQLDTILLFTDTYMSIVPDELLAHYNRIRAEMARLVSIRRSRRKPNYDVDNYAEMPLADAVRFFPSTPTSTAMFYTSLPRPVWVGKVAVPTRQRVPTTDDASTFEEIMTANTRVLIRVNDTNAMNMVFFTTHLKIEIEKKKIIVPLKKLFVSNTLKYYSTIPFYVFKFGDPFPFDSTLINEEHVRYKVNGYNYLLHALVPDSDIFVYFDTDLRRYNLEFAFYMFLSNYVNVKSWIEENGVKIRDLYIINFNN</sequence>
<evidence type="ECO:0000256" key="5">
    <source>
        <dbReference type="ARBA" id="ARBA00022844"/>
    </source>
</evidence>
<accession>A0A2C9DSN6</accession>